<proteinExistence type="predicted"/>
<dbReference type="KEGG" id="fcy:FRACYDRAFT_247722"/>
<accession>A0A1E7EVR6</accession>
<organism evidence="1 2">
    <name type="scientific">Fragilariopsis cylindrus CCMP1102</name>
    <dbReference type="NCBI Taxonomy" id="635003"/>
    <lineage>
        <taxon>Eukaryota</taxon>
        <taxon>Sar</taxon>
        <taxon>Stramenopiles</taxon>
        <taxon>Ochrophyta</taxon>
        <taxon>Bacillariophyta</taxon>
        <taxon>Bacillariophyceae</taxon>
        <taxon>Bacillariophycidae</taxon>
        <taxon>Bacillariales</taxon>
        <taxon>Bacillariaceae</taxon>
        <taxon>Fragilariopsis</taxon>
    </lineage>
</organism>
<dbReference type="AlphaFoldDB" id="A0A1E7EVR6"/>
<keyword evidence="2" id="KW-1185">Reference proteome</keyword>
<dbReference type="OrthoDB" id="45613at2759"/>
<dbReference type="EMBL" id="KV784373">
    <property type="protein sequence ID" value="OEU10108.1"/>
    <property type="molecule type" value="Genomic_DNA"/>
</dbReference>
<dbReference type="InParanoid" id="A0A1E7EVR6"/>
<protein>
    <submittedName>
        <fullName evidence="1">Uncharacterized protein</fullName>
    </submittedName>
</protein>
<evidence type="ECO:0000313" key="2">
    <source>
        <dbReference type="Proteomes" id="UP000095751"/>
    </source>
</evidence>
<reference evidence="1 2" key="1">
    <citation type="submission" date="2016-09" db="EMBL/GenBank/DDBJ databases">
        <title>Extensive genetic diversity and differential bi-allelic expression allows diatom success in the polar Southern Ocean.</title>
        <authorList>
            <consortium name="DOE Joint Genome Institute"/>
            <person name="Mock T."/>
            <person name="Otillar R.P."/>
            <person name="Strauss J."/>
            <person name="Dupont C."/>
            <person name="Frickenhaus S."/>
            <person name="Maumus F."/>
            <person name="Mcmullan M."/>
            <person name="Sanges R."/>
            <person name="Schmutz J."/>
            <person name="Toseland A."/>
            <person name="Valas R."/>
            <person name="Veluchamy A."/>
            <person name="Ward B.J."/>
            <person name="Allen A."/>
            <person name="Barry K."/>
            <person name="Falciatore A."/>
            <person name="Ferrante M."/>
            <person name="Fortunato A.E."/>
            <person name="Gloeckner G."/>
            <person name="Gruber A."/>
            <person name="Hipkin R."/>
            <person name="Janech M."/>
            <person name="Kroth P."/>
            <person name="Leese F."/>
            <person name="Lindquist E."/>
            <person name="Lyon B.R."/>
            <person name="Martin J."/>
            <person name="Mayer C."/>
            <person name="Parker M."/>
            <person name="Quesneville H."/>
            <person name="Raymond J."/>
            <person name="Uhlig C."/>
            <person name="Valentin K.U."/>
            <person name="Worden A.Z."/>
            <person name="Armbrust E.V."/>
            <person name="Bowler C."/>
            <person name="Green B."/>
            <person name="Moulton V."/>
            <person name="Van Oosterhout C."/>
            <person name="Grigoriev I."/>
        </authorList>
    </citation>
    <scope>NUCLEOTIDE SEQUENCE [LARGE SCALE GENOMIC DNA]</scope>
    <source>
        <strain evidence="1 2">CCMP1102</strain>
    </source>
</reference>
<gene>
    <name evidence="1" type="ORF">FRACYDRAFT_247722</name>
</gene>
<sequence length="315" mass="36355">MIHILKKSLKGRKEKRESSASSTTAMLIHKLNLPYFPQFEQFNEDIRKLILSFVAEAPQKIDEYQQGSLVATLPLVNKEFSNFATLDYFWEPILRRQLLSKDHGNLWKEGLRRILPHDIDMSGINDDTGNDNDDNESSRTLERIVQTISEQFENGLTYRDIYRKVFTTHVYFDAPVFMMHCHLKIGEIYGLHMFEQRYRIMIHDLMNECENPIEASNGGKIRIGRKDGVLNPPVLIHACSGSRLVPGVMACLVQVVWVNTYQFGTADVRLLPIAWVRLDRLWIRRNASNLYYAKAYRLPIKSNTATTTNTTTTAT</sequence>
<dbReference type="Proteomes" id="UP000095751">
    <property type="component" value="Unassembled WGS sequence"/>
</dbReference>
<evidence type="ECO:0000313" key="1">
    <source>
        <dbReference type="EMBL" id="OEU10108.1"/>
    </source>
</evidence>
<name>A0A1E7EVR6_9STRA</name>